<feature type="non-terminal residue" evidence="1">
    <location>
        <position position="77"/>
    </location>
</feature>
<dbReference type="Proteomes" id="UP000221438">
    <property type="component" value="Unassembled WGS sequence"/>
</dbReference>
<comment type="caution">
    <text evidence="1">The sequence shown here is derived from an EMBL/GenBank/DDBJ whole genome shotgun (WGS) entry which is preliminary data.</text>
</comment>
<evidence type="ECO:0000313" key="1">
    <source>
        <dbReference type="EMBL" id="PGQ11447.1"/>
    </source>
</evidence>
<proteinExistence type="predicted"/>
<dbReference type="AlphaFoldDB" id="A0A2B8T7D1"/>
<accession>A0A2B8T7D1</accession>
<name>A0A2B8T7D1_BACCE</name>
<protein>
    <submittedName>
        <fullName evidence="1">Anti-sigma factor</fullName>
    </submittedName>
</protein>
<evidence type="ECO:0000313" key="2">
    <source>
        <dbReference type="Proteomes" id="UP000221438"/>
    </source>
</evidence>
<gene>
    <name evidence="1" type="ORF">COA08_03680</name>
</gene>
<sequence length="77" mass="9499">MNNKQNPDWYRKIKKGPMENRKDEEEFIFKIKQSIYENNERDFVKHKSPFRKKALPIVVVFVCTMLFFIVQQPWFDD</sequence>
<reference evidence="1 2" key="1">
    <citation type="submission" date="2017-09" db="EMBL/GenBank/DDBJ databases">
        <title>Large-scale bioinformatics analysis of Bacillus genomes uncovers conserved roles of natural products in bacterial physiology.</title>
        <authorList>
            <consortium name="Agbiome Team Llc"/>
            <person name="Bleich R.M."/>
            <person name="Grubbs K.J."/>
            <person name="Santa Maria K.C."/>
            <person name="Allen S.E."/>
            <person name="Farag S."/>
            <person name="Shank E.A."/>
            <person name="Bowers A."/>
        </authorList>
    </citation>
    <scope>NUCLEOTIDE SEQUENCE [LARGE SCALE GENOMIC DNA]</scope>
    <source>
        <strain evidence="1 2">AFS046104</strain>
    </source>
</reference>
<dbReference type="EMBL" id="NUJQ01000004">
    <property type="protein sequence ID" value="PGQ11447.1"/>
    <property type="molecule type" value="Genomic_DNA"/>
</dbReference>
<organism evidence="1 2">
    <name type="scientific">Bacillus cereus</name>
    <dbReference type="NCBI Taxonomy" id="1396"/>
    <lineage>
        <taxon>Bacteria</taxon>
        <taxon>Bacillati</taxon>
        <taxon>Bacillota</taxon>
        <taxon>Bacilli</taxon>
        <taxon>Bacillales</taxon>
        <taxon>Bacillaceae</taxon>
        <taxon>Bacillus</taxon>
        <taxon>Bacillus cereus group</taxon>
    </lineage>
</organism>